<evidence type="ECO:0000313" key="7">
    <source>
        <dbReference type="EMBL" id="RFA10520.1"/>
    </source>
</evidence>
<dbReference type="InterPro" id="IPR023753">
    <property type="entry name" value="FAD/NAD-binding_dom"/>
</dbReference>
<dbReference type="GO" id="GO:0016651">
    <property type="term" value="F:oxidoreductase activity, acting on NAD(P)H"/>
    <property type="evidence" value="ECO:0007669"/>
    <property type="project" value="TreeGrafter"/>
</dbReference>
<dbReference type="InterPro" id="IPR050446">
    <property type="entry name" value="FAD-oxidoreductase/Apoptosis"/>
</dbReference>
<dbReference type="AlphaFoldDB" id="A0A3E0VM55"/>
<dbReference type="GO" id="GO:0005737">
    <property type="term" value="C:cytoplasm"/>
    <property type="evidence" value="ECO:0007669"/>
    <property type="project" value="TreeGrafter"/>
</dbReference>
<dbReference type="OrthoDB" id="1145at2"/>
<sequence>MVILGGGQAGIQLADSLRAEGYPGAIDVFASETHLPYQRPPLSKDFIAEGADASALPLRADRFFSELDVTFHPGVTVSSLDRSARTVTTDTGEVFAYDVLVFATGARNRRLSIEGADLAGVHYLRTLDDAQELREELASARSALVVGGGFIGLEFAAGAAARGLDVTVLEQGERIMGRVLTPPMSSHFAGLHGAERIDIRLGEGIVALQGGGGPGGGRVTAGVGAGGEVYPADIVVVGIGVLPNAELADAAGLTVTNGIVVDAFLRTSDPSIYAIGDCCSYPNAHTGTMTRLESVQNAVDQAKVLAKTLTGTPIEYVELPWFWSQQGANKLQIAGMVDVAATTFTRGDPASGKFSVFCFRGDTLLGVESVNSTADHLAARRILGNRLPLTPAQAVDPAFDLKAYSRAAVAAA</sequence>
<dbReference type="PRINTS" id="PR00411">
    <property type="entry name" value="PNDRDTASEI"/>
</dbReference>
<organism evidence="7 8">
    <name type="scientific">Subtercola boreus</name>
    <dbReference type="NCBI Taxonomy" id="120213"/>
    <lineage>
        <taxon>Bacteria</taxon>
        <taxon>Bacillati</taxon>
        <taxon>Actinomycetota</taxon>
        <taxon>Actinomycetes</taxon>
        <taxon>Micrococcales</taxon>
        <taxon>Microbacteriaceae</taxon>
        <taxon>Subtercola</taxon>
    </lineage>
</organism>
<evidence type="ECO:0000256" key="4">
    <source>
        <dbReference type="ARBA" id="ARBA00023002"/>
    </source>
</evidence>
<feature type="domain" description="FAD/NAD(P)-binding" evidence="5">
    <location>
        <begin position="2"/>
        <end position="302"/>
    </location>
</feature>
<keyword evidence="2" id="KW-0285">Flavoprotein</keyword>
<evidence type="ECO:0000256" key="3">
    <source>
        <dbReference type="ARBA" id="ARBA00022827"/>
    </source>
</evidence>
<dbReference type="InterPro" id="IPR036188">
    <property type="entry name" value="FAD/NAD-bd_sf"/>
</dbReference>
<keyword evidence="8" id="KW-1185">Reference proteome</keyword>
<name>A0A3E0VM55_9MICO</name>
<reference evidence="7 8" key="1">
    <citation type="submission" date="2017-04" db="EMBL/GenBank/DDBJ databases">
        <title>Comparative genome analysis of Subtercola boreus.</title>
        <authorList>
            <person name="Cho Y.-J."/>
            <person name="Cho A."/>
            <person name="Kim O.-S."/>
            <person name="Lee J.-I."/>
        </authorList>
    </citation>
    <scope>NUCLEOTIDE SEQUENCE [LARGE SCALE GENOMIC DNA]</scope>
    <source>
        <strain evidence="7 8">K300</strain>
    </source>
</reference>
<protein>
    <recommendedName>
        <fullName evidence="9">Pyridine nucleotide-disulfide oxidoreductase</fullName>
    </recommendedName>
</protein>
<proteinExistence type="predicted"/>
<dbReference type="Pfam" id="PF07992">
    <property type="entry name" value="Pyr_redox_2"/>
    <property type="match status" value="1"/>
</dbReference>
<evidence type="ECO:0000313" key="8">
    <source>
        <dbReference type="Proteomes" id="UP000256486"/>
    </source>
</evidence>
<evidence type="ECO:0000259" key="5">
    <source>
        <dbReference type="Pfam" id="PF07992"/>
    </source>
</evidence>
<evidence type="ECO:0000256" key="1">
    <source>
        <dbReference type="ARBA" id="ARBA00001974"/>
    </source>
</evidence>
<keyword evidence="4" id="KW-0560">Oxidoreductase</keyword>
<evidence type="ECO:0008006" key="9">
    <source>
        <dbReference type="Google" id="ProtNLM"/>
    </source>
</evidence>
<dbReference type="InterPro" id="IPR028202">
    <property type="entry name" value="Reductase_C"/>
</dbReference>
<gene>
    <name evidence="7" type="ORF">B7R54_15895</name>
</gene>
<dbReference type="EMBL" id="NBWZ01000001">
    <property type="protein sequence ID" value="RFA10520.1"/>
    <property type="molecule type" value="Genomic_DNA"/>
</dbReference>
<dbReference type="Gene3D" id="3.50.50.60">
    <property type="entry name" value="FAD/NAD(P)-binding domain"/>
    <property type="match status" value="2"/>
</dbReference>
<dbReference type="Proteomes" id="UP000256486">
    <property type="component" value="Unassembled WGS sequence"/>
</dbReference>
<comment type="cofactor">
    <cofactor evidence="1">
        <name>FAD</name>
        <dbReference type="ChEBI" id="CHEBI:57692"/>
    </cofactor>
</comment>
<dbReference type="PANTHER" id="PTHR43557">
    <property type="entry name" value="APOPTOSIS-INDUCING FACTOR 1"/>
    <property type="match status" value="1"/>
</dbReference>
<dbReference type="InterPro" id="IPR016156">
    <property type="entry name" value="FAD/NAD-linked_Rdtase_dimer_sf"/>
</dbReference>
<dbReference type="PRINTS" id="PR00368">
    <property type="entry name" value="FADPNR"/>
</dbReference>
<feature type="domain" description="Reductase C-terminal" evidence="6">
    <location>
        <begin position="321"/>
        <end position="403"/>
    </location>
</feature>
<evidence type="ECO:0000256" key="2">
    <source>
        <dbReference type="ARBA" id="ARBA00022630"/>
    </source>
</evidence>
<dbReference type="PANTHER" id="PTHR43557:SF2">
    <property type="entry name" value="RIESKE DOMAIN-CONTAINING PROTEIN-RELATED"/>
    <property type="match status" value="1"/>
</dbReference>
<dbReference type="SUPFAM" id="SSF51905">
    <property type="entry name" value="FAD/NAD(P)-binding domain"/>
    <property type="match status" value="2"/>
</dbReference>
<accession>A0A3E0VM55</accession>
<evidence type="ECO:0000259" key="6">
    <source>
        <dbReference type="Pfam" id="PF14759"/>
    </source>
</evidence>
<dbReference type="SUPFAM" id="SSF55424">
    <property type="entry name" value="FAD/NAD-linked reductases, dimerisation (C-terminal) domain"/>
    <property type="match status" value="1"/>
</dbReference>
<keyword evidence="3" id="KW-0274">FAD</keyword>
<comment type="caution">
    <text evidence="7">The sequence shown here is derived from an EMBL/GenBank/DDBJ whole genome shotgun (WGS) entry which is preliminary data.</text>
</comment>
<dbReference type="Gene3D" id="3.30.390.30">
    <property type="match status" value="1"/>
</dbReference>
<dbReference type="Pfam" id="PF14759">
    <property type="entry name" value="Reductase_C"/>
    <property type="match status" value="1"/>
</dbReference>